<dbReference type="InterPro" id="IPR032675">
    <property type="entry name" value="LRR_dom_sf"/>
</dbReference>
<comment type="caution">
    <text evidence="1">The sequence shown here is derived from an EMBL/GenBank/DDBJ whole genome shotgun (WGS) entry which is preliminary data.</text>
</comment>
<dbReference type="SUPFAM" id="SSF52047">
    <property type="entry name" value="RNI-like"/>
    <property type="match status" value="1"/>
</dbReference>
<dbReference type="OrthoDB" id="2841072at2759"/>
<name>A0A9P6JKH9_9AGAR</name>
<accession>A0A9P6JKH9</accession>
<sequence>MALSKMHRCLRTPELLLNIFQQIRYDGGPKELGLNQSTLAALARTCKDFKEPALDTLWYSMDSFLPLLRCLPSHALEINVVRTERSRIRVPYPKISVRESLQSDDFSRLLYYAPRIRVFHLDQSVYATGPPDPFIDESAYERLLSAKSTSGPLLPNIKRLTLPLAHLIGSSPIPQLIVGSQLQHLGISGTCENTIDRVNWEDFSRLLDSANVRLSLVNLSISLVDVYGYLTPFYVSCPTKFLSILAGSRQLSKLDLESFRVKDAGTVAMLGLVPNLRILTLNLDLERLGQLKEAPADQLGYFCSLTQIKLITSSAAAVCDFFSQSKSSRLEVVVIERFCRSSFWEIPELLSTIARYLPCPTLRCITLCNGIDPFLTRQYNHNTSDLSFDSLKQLFCFTKLEKLCINLGAKVSLRDSDLAEISNAWPSMRHFELYEREFSERSKITPNGIYSFVKSLARLRHLTIRFNASGTSTYPKLPDVQHHRLRYLDVCTSDADESAPIVPFVERLFPLLEYLRWGWVYEHPQIPGSGWETRLEDEEEQIKNDDSHECWISTFERLGLPRLKRST</sequence>
<dbReference type="AlphaFoldDB" id="A0A9P6JKH9"/>
<evidence type="ECO:0000313" key="2">
    <source>
        <dbReference type="Proteomes" id="UP000807306"/>
    </source>
</evidence>
<dbReference type="Gene3D" id="3.80.10.10">
    <property type="entry name" value="Ribonuclease Inhibitor"/>
    <property type="match status" value="1"/>
</dbReference>
<proteinExistence type="predicted"/>
<gene>
    <name evidence="1" type="ORF">CPB83DRAFT_862289</name>
</gene>
<dbReference type="EMBL" id="MU157910">
    <property type="protein sequence ID" value="KAF9523789.1"/>
    <property type="molecule type" value="Genomic_DNA"/>
</dbReference>
<keyword evidence="2" id="KW-1185">Reference proteome</keyword>
<protein>
    <recommendedName>
        <fullName evidence="3">F-box domain-containing protein</fullName>
    </recommendedName>
</protein>
<evidence type="ECO:0008006" key="3">
    <source>
        <dbReference type="Google" id="ProtNLM"/>
    </source>
</evidence>
<evidence type="ECO:0000313" key="1">
    <source>
        <dbReference type="EMBL" id="KAF9523789.1"/>
    </source>
</evidence>
<dbReference type="Proteomes" id="UP000807306">
    <property type="component" value="Unassembled WGS sequence"/>
</dbReference>
<reference evidence="1" key="1">
    <citation type="submission" date="2020-11" db="EMBL/GenBank/DDBJ databases">
        <authorList>
            <consortium name="DOE Joint Genome Institute"/>
            <person name="Ahrendt S."/>
            <person name="Riley R."/>
            <person name="Andreopoulos W."/>
            <person name="Labutti K."/>
            <person name="Pangilinan J."/>
            <person name="Ruiz-Duenas F.J."/>
            <person name="Barrasa J.M."/>
            <person name="Sanchez-Garcia M."/>
            <person name="Camarero S."/>
            <person name="Miyauchi S."/>
            <person name="Serrano A."/>
            <person name="Linde D."/>
            <person name="Babiker R."/>
            <person name="Drula E."/>
            <person name="Ayuso-Fernandez I."/>
            <person name="Pacheco R."/>
            <person name="Padilla G."/>
            <person name="Ferreira P."/>
            <person name="Barriuso J."/>
            <person name="Kellner H."/>
            <person name="Castanera R."/>
            <person name="Alfaro M."/>
            <person name="Ramirez L."/>
            <person name="Pisabarro A.G."/>
            <person name="Kuo A."/>
            <person name="Tritt A."/>
            <person name="Lipzen A."/>
            <person name="He G."/>
            <person name="Yan M."/>
            <person name="Ng V."/>
            <person name="Cullen D."/>
            <person name="Martin F."/>
            <person name="Rosso M.-N."/>
            <person name="Henrissat B."/>
            <person name="Hibbett D."/>
            <person name="Martinez A.T."/>
            <person name="Grigoriev I.V."/>
        </authorList>
    </citation>
    <scope>NUCLEOTIDE SEQUENCE</scope>
    <source>
        <strain evidence="1">CBS 506.95</strain>
    </source>
</reference>
<organism evidence="1 2">
    <name type="scientific">Crepidotus variabilis</name>
    <dbReference type="NCBI Taxonomy" id="179855"/>
    <lineage>
        <taxon>Eukaryota</taxon>
        <taxon>Fungi</taxon>
        <taxon>Dikarya</taxon>
        <taxon>Basidiomycota</taxon>
        <taxon>Agaricomycotina</taxon>
        <taxon>Agaricomycetes</taxon>
        <taxon>Agaricomycetidae</taxon>
        <taxon>Agaricales</taxon>
        <taxon>Agaricineae</taxon>
        <taxon>Crepidotaceae</taxon>
        <taxon>Crepidotus</taxon>
    </lineage>
</organism>